<dbReference type="InterPro" id="IPR011990">
    <property type="entry name" value="TPR-like_helical_dom_sf"/>
</dbReference>
<dbReference type="SMART" id="SM00630">
    <property type="entry name" value="Sema"/>
    <property type="match status" value="1"/>
</dbReference>
<feature type="coiled-coil region" evidence="14">
    <location>
        <begin position="1468"/>
        <end position="1495"/>
    </location>
</feature>
<dbReference type="InterPro" id="IPR014756">
    <property type="entry name" value="Ig_E-set"/>
</dbReference>
<dbReference type="InterPro" id="IPR015943">
    <property type="entry name" value="WD40/YVTN_repeat-like_dom_sf"/>
</dbReference>
<dbReference type="InterPro" id="IPR036380">
    <property type="entry name" value="Isochorismatase-like_sf"/>
</dbReference>
<dbReference type="CDD" id="cd11236">
    <property type="entry name" value="Sema_plexin_like"/>
    <property type="match status" value="1"/>
</dbReference>
<evidence type="ECO:0000313" key="19">
    <source>
        <dbReference type="WBParaSite" id="TMUE_3000011702.1"/>
    </source>
</evidence>
<dbReference type="Gene3D" id="3.40.50.850">
    <property type="entry name" value="Isochorismatase-like"/>
    <property type="match status" value="1"/>
</dbReference>
<feature type="compositionally biased region" description="Basic and acidic residues" evidence="15">
    <location>
        <begin position="2679"/>
        <end position="2700"/>
    </location>
</feature>
<dbReference type="InterPro" id="IPR002165">
    <property type="entry name" value="Plexin_repeat"/>
</dbReference>
<evidence type="ECO:0000256" key="16">
    <source>
        <dbReference type="SAM" id="Phobius"/>
    </source>
</evidence>
<evidence type="ECO:0000259" key="17">
    <source>
        <dbReference type="PROSITE" id="PS51004"/>
    </source>
</evidence>
<keyword evidence="18" id="KW-1185">Reference proteome</keyword>
<dbReference type="Pfam" id="PF18020">
    <property type="entry name" value="TIG_2"/>
    <property type="match status" value="1"/>
</dbReference>
<dbReference type="STRING" id="70415.A0A5S6QXS9"/>
<evidence type="ECO:0000256" key="3">
    <source>
        <dbReference type="ARBA" id="ARBA00010297"/>
    </source>
</evidence>
<dbReference type="GO" id="GO:0005886">
    <property type="term" value="C:plasma membrane"/>
    <property type="evidence" value="ECO:0007669"/>
    <property type="project" value="UniProtKB-SubCell"/>
</dbReference>
<dbReference type="Gene3D" id="2.60.40.10">
    <property type="entry name" value="Immunoglobulins"/>
    <property type="match status" value="4"/>
</dbReference>
<dbReference type="CDD" id="cd00603">
    <property type="entry name" value="IPT_PCSR"/>
    <property type="match status" value="1"/>
</dbReference>
<dbReference type="InterPro" id="IPR016201">
    <property type="entry name" value="PSI"/>
</dbReference>
<dbReference type="GO" id="GO:0007399">
    <property type="term" value="P:nervous system development"/>
    <property type="evidence" value="ECO:0007669"/>
    <property type="project" value="UniProtKB-KW"/>
</dbReference>
<feature type="domain" description="Sema" evidence="17">
    <location>
        <begin position="214"/>
        <end position="677"/>
    </location>
</feature>
<dbReference type="Pfam" id="PF20170">
    <property type="entry name" value="Plexin_RBD"/>
    <property type="match status" value="1"/>
</dbReference>
<dbReference type="Pfam" id="PF24479">
    <property type="entry name" value="PSI_PlexinA-B"/>
    <property type="match status" value="1"/>
</dbReference>
<evidence type="ECO:0000256" key="7">
    <source>
        <dbReference type="ARBA" id="ARBA00022737"/>
    </source>
</evidence>
<dbReference type="SUPFAM" id="SSF48350">
    <property type="entry name" value="GTPase activation domain, GAP"/>
    <property type="match status" value="1"/>
</dbReference>
<organism evidence="18 19">
    <name type="scientific">Trichuris muris</name>
    <name type="common">Mouse whipworm</name>
    <dbReference type="NCBI Taxonomy" id="70415"/>
    <lineage>
        <taxon>Eukaryota</taxon>
        <taxon>Metazoa</taxon>
        <taxon>Ecdysozoa</taxon>
        <taxon>Nematoda</taxon>
        <taxon>Enoplea</taxon>
        <taxon>Dorylaimia</taxon>
        <taxon>Trichinellida</taxon>
        <taxon>Trichuridae</taxon>
        <taxon>Trichuris</taxon>
    </lineage>
</organism>
<sequence length="2980" mass="332693">MMTPEGRRPRLVTCSARGGLRLAGRSGRPFSDPPGSVSNCVLRLTDRNFWPDVCLIVPYYVSPSPCTSDVPVFAHGDPRAVRQAPRTSAPRPVMTQPLGPYVWFPWPAVDPQARAGPVVDHYVRRLFDPKSAGPFCTASGRTSCRVLPVSQSLFAPFLFVHRLVHSSWSLRHRRSLRRFSTQGFVGSPHPSPSGNLERAQFRAGTMRRLVGPCSLLLALTMMTICGTDEIQRTFTNPTDNPLQRLVVERLYTGRVYVAGVNRVYQLSADLQLESQAVTVPPADSQMCANRRDRPCSDSQNRALVIYHRKTKLIVCDNLRASCRMHDLSNVSLAEERIAEPIFRWDSTTSVAFIGDGPLGRAAFYVATSGSVEREIAAVGTYSLDSDNLMKKVHKTVTTETGVHFQDENAFMHIEYVYGFSSANFSYFVSRMPRQNNQQSPYHSKLVRVSQHDKHYYTYTEMALACKVGGDGSNLPQYALATAAYVGKAGFDLARNLSIRTEDDVLYVLFSPNVQGERNQPAQQSALCIYSLPSINQRFVENIKTCNKGLGERGLVHFKAAKQCAPTNIPIKKLIEFGTEINSPIDGSKPLEQEAALVDDDVQLTAVATTTTHMYTVAFLGTHDGRLKKAVIQSATSAIVYGTVLIDPERRILPFIEFDETSTFVYAMTERAVVKVCVEQCHRYDRCQKCLSASDPYCGWCSLESRCSVQESCKSHWLPYKDSKCTSIAKVEPEKIQISTTKYLKLSVLNLPAVTGQLSCVFTIGAKRYITGASSPSEGFVSCTTPQTNLLQPLPAGQHAITSILSIQVDNGADFAAINFTFYDCSTFKTCHQCVTSPFDCDWCPQSAQCTANAEEDCRGHYVIDSLSSGGLSPRKGPSFCPHIVATDKPVIYVPSGFAYAVTVRSVNLLDFQMDFHCEFEIGSARHQLMARRVDDLIHCDKMEFSYYDHSPNVTTRLSVTWAPGKALDNAQDVRVVVYKCERLASNCGLCLHLPSHFECGWCLHKQTCTINSACRETAVRWLHKMDICPNPKISKFFPTSGPVEGGTHVTIDGINLGRDFSQIETAVRINNVVCSPVAELYVTSSRIVCVTGPANHRKAHSGPVVVKIKDVMDYVAISDQSFHYVIPEIKGFKPRSGPQSGGTQLTILGDHLNAGSNVSVSVGGVPCTVVNKVIDEIQCRTGPSSVAGRSGGIEIRFDNAEKTFAESLFTYEEDPVVKNVSPEKSIVSGGLRVAVHGDRFLLVQEMRIYFRHAGQETRGPCAIHSDVFALCHTPAVRLQPDDQFYPRAERPLLLEYGFLMNGVPTTRNISTYGGLRLFSVFPDPEFDFFQPSGSDTYPIKYFKNDYLTINGNNINLAVREQDIRVFVGSELCNLTALANRVVTCKPPENQPPPAGGIAITRTASLKSLPEVLVSVGAGNRNYTIGFLSYENPTVLGSLSLETIAIIVAVLVAFAAIIVVLFLVYRRKSTRQQRQMKSLKEQIDAIELKVANECKEAFAELQTDITEWTTETTAMGIPFLPYKAYVLQVLFPSIASHPVLHGELDLSRQPSLEKGLRLLNQLFMSKTFLLTFVRVLESNKYFLSKDRVAVGSLLMVILHERMDYCTDILKTLLASLIERTVERRYQPKILFRRSESVAERMLAAWFTFLMHKYLLECAGQPLFMLYWAIKQQVEKGPQDMLLYDARYSLSEEKLIRQSIEFHPLVVYVTSGFDSASEVAVRVLDCDTITQVKEKCLDAIYRTTPYSRRPSAGDLDLEWRTGVSGRLTLQDLDVTTKPDAGWKKLNTLAHYKVPNNASLALVPKQSSMYNLSLLSERSDKSSTFSLKNSPTLNRAFSPSASAHSKDSESGYKVYHLVRPHDQHDIGAERVGGKMVSEIYLTRLLTTKGTLQKFVEDLFEAIFSITHRGSTLPLCIKYMYDFMDDQALLHGMNDPEVVHAWKSNSLPLRFWVNLIKNPHFVFDIPRPTKIEGCLSVVAQTLMDSCSTQDPQLTKDSPSSKLLFARDIHFYREWVERYYADVQQLPIISDQDMNAFLVEESRQHLSELDIMGALNELYKYVDQYKDQLSAALEEDEFSKRNRLPAKLVQVQKVMEGDSSSATGGGGLSQSTNAYPGNYMMGEKDSEQILRQAYLELKKCEKNGSYDRALKTCSKILSVRKNDQVALQCSVVSLMQLSKFEDALKTLSSTADLEKTMAFEKAYCEYRLGRLEEAENTLRLSVDSMTLKSKELLAQLLYRKEEYADACKYLAEVLKNSTDGYDEERKANMSAILSELQYKDPSAQLTMEYNPTSYEQLYNDACLQIAKGEFQKAEKRLLEAQDVCRETMLQQDATEEEIDEELCIIKVQLAYCLLVRGDTAGALDLLSALARNKSAAPAVHAVILNNLVCLRKDQNVFDSRKKMKTCQTAQVEKQLNSRQKEVICLNNTLISILGGQYEVAQCGIQALRKVYGQEDLATLCEMAVMSARGTPNQTEQKLRELYGADKSACSLIICLALAQAYLNQNNYDAAFDLLSSMGDSTLTAGILSVLIPLCEVVDKQKASKFLSATLTQLSNRSQSNVDMMTAFLELCASFYTQIGDHQAALGCLSQLRQLRPDDVNVLAHMVDIYMVIDENKAKELCQNLLSVEQLTSGVDVDSLENTSWLALGNKYVVKRGARVETPKTEGTATVPKRRKRKRKVKLPKNMDPDKPPDPERWLPRYERSGYRKRKDKRGKDRDIGRGTQGTVTTEAETVVVSEVTSSPRQVQQPVGPRQMHPAPQKPKKKKKGGGANATCESFSIGLFDYLTEMASRIPRLTSQNALLLMCDMQEKFRNAICCFPQILQVAQRMLSGAKLLGIPIVATEQYPKGLGRTVPELNLEKHQVPVFEKSCFSMLSSESVDDYISKHFPDRKAVILCGIEAHVCIYQTVLDLLEKNFDVHLLVDGCSSRTQVDRAFAFRALERFGAVLTTSECVLLGLLRDASHPKFRDIQQLIKNVTPDSGLVH</sequence>
<comment type="similarity">
    <text evidence="3">Belongs to the plexin family.</text>
</comment>
<feature type="transmembrane region" description="Helical" evidence="16">
    <location>
        <begin position="1443"/>
        <end position="1464"/>
    </location>
</feature>
<keyword evidence="5 16" id="KW-0812">Transmembrane</keyword>
<accession>A0A5S6QXS9</accession>
<dbReference type="SUPFAM" id="SSF101912">
    <property type="entry name" value="Sema domain"/>
    <property type="match status" value="1"/>
</dbReference>
<keyword evidence="7" id="KW-0677">Repeat</keyword>
<evidence type="ECO:0000256" key="11">
    <source>
        <dbReference type="ARBA" id="ARBA00023157"/>
    </source>
</evidence>
<dbReference type="PROSITE" id="PS51004">
    <property type="entry name" value="SEMA"/>
    <property type="match status" value="1"/>
</dbReference>
<dbReference type="Gene3D" id="1.10.506.10">
    <property type="entry name" value="GTPase Activation - p120gap, domain 1"/>
    <property type="match status" value="1"/>
</dbReference>
<comment type="subcellular location">
    <subcellularLocation>
        <location evidence="1">Cell membrane</location>
        <topology evidence="1">Single-pass type I membrane protein</topology>
    </subcellularLocation>
</comment>
<feature type="compositionally biased region" description="Basic residues" evidence="15">
    <location>
        <begin position="2666"/>
        <end position="2677"/>
    </location>
</feature>
<dbReference type="Pfam" id="PF01403">
    <property type="entry name" value="Sema"/>
    <property type="match status" value="1"/>
</dbReference>
<evidence type="ECO:0000256" key="12">
    <source>
        <dbReference type="ARBA" id="ARBA00023180"/>
    </source>
</evidence>
<dbReference type="Gene3D" id="2.130.10.10">
    <property type="entry name" value="YVTN repeat-like/Quinoprotein amine dehydrogenase"/>
    <property type="match status" value="1"/>
</dbReference>
<evidence type="ECO:0000256" key="8">
    <source>
        <dbReference type="ARBA" id="ARBA00022902"/>
    </source>
</evidence>
<evidence type="ECO:0000256" key="15">
    <source>
        <dbReference type="SAM" id="MobiDB-lite"/>
    </source>
</evidence>
<dbReference type="PANTHER" id="PTHR22625">
    <property type="entry name" value="PLEXIN"/>
    <property type="match status" value="1"/>
</dbReference>
<dbReference type="Pfam" id="PF08492">
    <property type="entry name" value="SRP72"/>
    <property type="match status" value="1"/>
</dbReference>
<dbReference type="InterPro" id="IPR036352">
    <property type="entry name" value="Semap_dom_sf"/>
</dbReference>
<dbReference type="InterPro" id="IPR001627">
    <property type="entry name" value="Semap_dom"/>
</dbReference>
<dbReference type="Pfam" id="PF08337">
    <property type="entry name" value="Plexin_cytopl"/>
    <property type="match status" value="1"/>
</dbReference>
<dbReference type="Proteomes" id="UP000046395">
    <property type="component" value="Unassembled WGS sequence"/>
</dbReference>
<dbReference type="Pfam" id="PF01833">
    <property type="entry name" value="TIG"/>
    <property type="match status" value="2"/>
</dbReference>
<dbReference type="SUPFAM" id="SSF81296">
    <property type="entry name" value="E set domains"/>
    <property type="match status" value="3"/>
</dbReference>
<dbReference type="SUPFAM" id="SSF48452">
    <property type="entry name" value="TPR-like"/>
    <property type="match status" value="2"/>
</dbReference>
<dbReference type="SMART" id="SM00423">
    <property type="entry name" value="PSI"/>
    <property type="match status" value="3"/>
</dbReference>
<dbReference type="InterPro" id="IPR013783">
    <property type="entry name" value="Ig-like_fold"/>
</dbReference>
<evidence type="ECO:0000256" key="14">
    <source>
        <dbReference type="SAM" id="Coils"/>
    </source>
</evidence>
<dbReference type="InterPro" id="IPR013699">
    <property type="entry name" value="Signal_recog_part_SRP72_RNA-bd"/>
</dbReference>
<dbReference type="Pfam" id="PF00857">
    <property type="entry name" value="Isochorismatase"/>
    <property type="match status" value="1"/>
</dbReference>
<keyword evidence="4" id="KW-1003">Cell membrane</keyword>
<keyword evidence="8" id="KW-0524">Neurogenesis</keyword>
<dbReference type="FunFam" id="1.10.506.10:FF:000005">
    <property type="entry name" value="Plexin A1"/>
    <property type="match status" value="1"/>
</dbReference>
<dbReference type="FunFam" id="2.60.40.10:FF:000320">
    <property type="entry name" value="Plexin A1"/>
    <property type="match status" value="1"/>
</dbReference>
<evidence type="ECO:0000256" key="1">
    <source>
        <dbReference type="ARBA" id="ARBA00004251"/>
    </source>
</evidence>
<evidence type="ECO:0000256" key="13">
    <source>
        <dbReference type="PROSITE-ProRule" id="PRU00352"/>
    </source>
</evidence>
<keyword evidence="14" id="KW-0175">Coiled coil</keyword>
<reference evidence="19" key="1">
    <citation type="submission" date="2019-12" db="UniProtKB">
        <authorList>
            <consortium name="WormBaseParasite"/>
        </authorList>
    </citation>
    <scope>IDENTIFICATION</scope>
</reference>
<dbReference type="InterPro" id="IPR002909">
    <property type="entry name" value="IPT_dom"/>
</dbReference>
<dbReference type="Gene3D" id="3.10.20.90">
    <property type="entry name" value="Phosphatidylinositol 3-kinase Catalytic Subunit, Chain A, domain 1"/>
    <property type="match status" value="1"/>
</dbReference>
<dbReference type="InterPro" id="IPR046800">
    <property type="entry name" value="Plexin_RBD"/>
</dbReference>
<protein>
    <submittedName>
        <fullName evidence="19">Sema domain-containing protein</fullName>
    </submittedName>
</protein>
<dbReference type="SMART" id="SM00429">
    <property type="entry name" value="IPT"/>
    <property type="match status" value="3"/>
</dbReference>
<evidence type="ECO:0000256" key="9">
    <source>
        <dbReference type="ARBA" id="ARBA00022989"/>
    </source>
</evidence>
<comment type="caution">
    <text evidence="13">Lacks conserved residue(s) required for the propagation of feature annotation.</text>
</comment>
<dbReference type="Gene3D" id="1.25.40.10">
    <property type="entry name" value="Tetratricopeptide repeat domain"/>
    <property type="match status" value="1"/>
</dbReference>
<dbReference type="PANTHER" id="PTHR22625:SF70">
    <property type="entry name" value="PLEXIN A, ISOFORM A"/>
    <property type="match status" value="1"/>
</dbReference>
<dbReference type="CDD" id="cd01180">
    <property type="entry name" value="IPT_plexin_repeat1"/>
    <property type="match status" value="1"/>
</dbReference>
<dbReference type="CDD" id="cd01012">
    <property type="entry name" value="YcaC_related"/>
    <property type="match status" value="1"/>
</dbReference>
<dbReference type="InterPro" id="IPR000868">
    <property type="entry name" value="Isochorismatase-like_dom"/>
</dbReference>
<dbReference type="GO" id="GO:0048500">
    <property type="term" value="C:signal recognition particle"/>
    <property type="evidence" value="ECO:0007669"/>
    <property type="project" value="InterPro"/>
</dbReference>
<feature type="transmembrane region" description="Helical" evidence="16">
    <location>
        <begin position="1641"/>
        <end position="1668"/>
    </location>
</feature>
<keyword evidence="10 16" id="KW-0472">Membrane</keyword>
<name>A0A5S6QXS9_TRIMR</name>
<comment type="similarity">
    <text evidence="2">Belongs to the isochorismatase family.</text>
</comment>
<proteinExistence type="inferred from homology"/>
<dbReference type="InterPro" id="IPR031545">
    <property type="entry name" value="SRP72_TPR-like"/>
</dbReference>
<dbReference type="GO" id="GO:0030334">
    <property type="term" value="P:regulation of cell migration"/>
    <property type="evidence" value="ECO:0007669"/>
    <property type="project" value="TreeGrafter"/>
</dbReference>
<dbReference type="InterPro" id="IPR013548">
    <property type="entry name" value="Plexin_cytoplasmic_RasGAP_dom"/>
</dbReference>
<evidence type="ECO:0000256" key="5">
    <source>
        <dbReference type="ARBA" id="ARBA00022692"/>
    </source>
</evidence>
<dbReference type="GO" id="GO:0002116">
    <property type="term" value="C:semaphorin receptor complex"/>
    <property type="evidence" value="ECO:0007669"/>
    <property type="project" value="TreeGrafter"/>
</dbReference>
<dbReference type="Pfam" id="PF01437">
    <property type="entry name" value="PSI"/>
    <property type="match status" value="1"/>
</dbReference>
<evidence type="ECO:0000256" key="4">
    <source>
        <dbReference type="ARBA" id="ARBA00022475"/>
    </source>
</evidence>
<evidence type="ECO:0000313" key="18">
    <source>
        <dbReference type="Proteomes" id="UP000046395"/>
    </source>
</evidence>
<feature type="compositionally biased region" description="Low complexity" evidence="15">
    <location>
        <begin position="2721"/>
        <end position="2753"/>
    </location>
</feature>
<dbReference type="GO" id="GO:0017154">
    <property type="term" value="F:semaphorin receptor activity"/>
    <property type="evidence" value="ECO:0007669"/>
    <property type="project" value="InterPro"/>
</dbReference>
<dbReference type="InterPro" id="IPR008936">
    <property type="entry name" value="Rho_GTPase_activation_prot"/>
</dbReference>
<dbReference type="WBParaSite" id="TMUE_3000011702.1">
    <property type="protein sequence ID" value="TMUE_3000011702.1"/>
    <property type="gene ID" value="WBGene00288961"/>
</dbReference>
<dbReference type="CDD" id="cd12790">
    <property type="entry name" value="RasGAP_plexin_A"/>
    <property type="match status" value="1"/>
</dbReference>
<evidence type="ECO:0000256" key="10">
    <source>
        <dbReference type="ARBA" id="ARBA00023136"/>
    </source>
</evidence>
<evidence type="ECO:0000256" key="2">
    <source>
        <dbReference type="ARBA" id="ARBA00006336"/>
    </source>
</evidence>
<feature type="region of interest" description="Disordered" evidence="15">
    <location>
        <begin position="2657"/>
        <end position="2767"/>
    </location>
</feature>
<keyword evidence="6" id="KW-0732">Signal</keyword>
<dbReference type="Pfam" id="PF17004">
    <property type="entry name" value="SRP_TPR_like"/>
    <property type="match status" value="1"/>
</dbReference>
<keyword evidence="9 16" id="KW-1133">Transmembrane helix</keyword>
<keyword evidence="11" id="KW-1015">Disulfide bond</keyword>
<dbReference type="SUPFAM" id="SSF103575">
    <property type="entry name" value="Plexin repeat"/>
    <property type="match status" value="1"/>
</dbReference>
<evidence type="ECO:0000256" key="6">
    <source>
        <dbReference type="ARBA" id="ARBA00022729"/>
    </source>
</evidence>
<dbReference type="FunFam" id="2.60.40.10:FF:000868">
    <property type="entry name" value="Plexin D1"/>
    <property type="match status" value="1"/>
</dbReference>
<dbReference type="SUPFAM" id="SSF52499">
    <property type="entry name" value="Isochorismatase-like hydrolases"/>
    <property type="match status" value="1"/>
</dbReference>
<keyword evidence="12" id="KW-0325">Glycoprotein</keyword>
<dbReference type="GO" id="GO:0006614">
    <property type="term" value="P:SRP-dependent cotranslational protein targeting to membrane"/>
    <property type="evidence" value="ECO:0007669"/>
    <property type="project" value="InterPro"/>
</dbReference>
<dbReference type="InterPro" id="IPR041362">
    <property type="entry name" value="TIG2_plexin"/>
</dbReference>
<dbReference type="GO" id="GO:0008312">
    <property type="term" value="F:7S RNA binding"/>
    <property type="evidence" value="ECO:0007669"/>
    <property type="project" value="InterPro"/>
</dbReference>
<dbReference type="FunFam" id="3.40.50.850:FF:000001">
    <property type="entry name" value="Isochorismatase domain-containing protein 1"/>
    <property type="match status" value="1"/>
</dbReference>
<dbReference type="Pfam" id="PF17960">
    <property type="entry name" value="TIG_plexin"/>
    <property type="match status" value="1"/>
</dbReference>
<dbReference type="InterPro" id="IPR041019">
    <property type="entry name" value="TIG1_plexin"/>
</dbReference>
<dbReference type="InterPro" id="IPR031148">
    <property type="entry name" value="Plexin"/>
</dbReference>